<accession>A0A0A9FRW2</accession>
<proteinExistence type="predicted"/>
<sequence length="15" mass="1708">MLYSHCMPDSPLVKS</sequence>
<organism evidence="1">
    <name type="scientific">Arundo donax</name>
    <name type="common">Giant reed</name>
    <name type="synonym">Donax arundinaceus</name>
    <dbReference type="NCBI Taxonomy" id="35708"/>
    <lineage>
        <taxon>Eukaryota</taxon>
        <taxon>Viridiplantae</taxon>
        <taxon>Streptophyta</taxon>
        <taxon>Embryophyta</taxon>
        <taxon>Tracheophyta</taxon>
        <taxon>Spermatophyta</taxon>
        <taxon>Magnoliopsida</taxon>
        <taxon>Liliopsida</taxon>
        <taxon>Poales</taxon>
        <taxon>Poaceae</taxon>
        <taxon>PACMAD clade</taxon>
        <taxon>Arundinoideae</taxon>
        <taxon>Arundineae</taxon>
        <taxon>Arundo</taxon>
    </lineage>
</organism>
<evidence type="ECO:0000313" key="1">
    <source>
        <dbReference type="EMBL" id="JAE15022.1"/>
    </source>
</evidence>
<reference evidence="1" key="2">
    <citation type="journal article" date="2015" name="Data Brief">
        <title>Shoot transcriptome of the giant reed, Arundo donax.</title>
        <authorList>
            <person name="Barrero R.A."/>
            <person name="Guerrero F.D."/>
            <person name="Moolhuijzen P."/>
            <person name="Goolsby J.A."/>
            <person name="Tidwell J."/>
            <person name="Bellgard S.E."/>
            <person name="Bellgard M.I."/>
        </authorList>
    </citation>
    <scope>NUCLEOTIDE SEQUENCE</scope>
    <source>
        <tissue evidence="1">Shoot tissue taken approximately 20 cm above the soil surface</tissue>
    </source>
</reference>
<reference evidence="1" key="1">
    <citation type="submission" date="2014-09" db="EMBL/GenBank/DDBJ databases">
        <authorList>
            <person name="Magalhaes I.L.F."/>
            <person name="Oliveira U."/>
            <person name="Santos F.R."/>
            <person name="Vidigal T.H.D.A."/>
            <person name="Brescovit A.D."/>
            <person name="Santos A.J."/>
        </authorList>
    </citation>
    <scope>NUCLEOTIDE SEQUENCE</scope>
    <source>
        <tissue evidence="1">Shoot tissue taken approximately 20 cm above the soil surface</tissue>
    </source>
</reference>
<protein>
    <submittedName>
        <fullName evidence="1">Uncharacterized protein</fullName>
    </submittedName>
</protein>
<name>A0A0A9FRW2_ARUDO</name>
<dbReference type="EMBL" id="GBRH01182874">
    <property type="protein sequence ID" value="JAE15022.1"/>
    <property type="molecule type" value="Transcribed_RNA"/>
</dbReference>